<organism evidence="11 12">
    <name type="scientific">Sphingomonas parva</name>
    <dbReference type="NCBI Taxonomy" id="2555898"/>
    <lineage>
        <taxon>Bacteria</taxon>
        <taxon>Pseudomonadati</taxon>
        <taxon>Pseudomonadota</taxon>
        <taxon>Alphaproteobacteria</taxon>
        <taxon>Sphingomonadales</taxon>
        <taxon>Sphingomonadaceae</taxon>
        <taxon>Sphingomonas</taxon>
    </lineage>
</organism>
<keyword evidence="6 9" id="KW-1133">Transmembrane helix</keyword>
<feature type="transmembrane region" description="Helical" evidence="9">
    <location>
        <begin position="358"/>
        <end position="375"/>
    </location>
</feature>
<evidence type="ECO:0000256" key="2">
    <source>
        <dbReference type="ARBA" id="ARBA00008537"/>
    </source>
</evidence>
<dbReference type="InterPro" id="IPR011701">
    <property type="entry name" value="MFS"/>
</dbReference>
<dbReference type="InterPro" id="IPR004638">
    <property type="entry name" value="EmrB-like"/>
</dbReference>
<sequence>MRRPRSRSPGPPPGADVASVAAAAPPPERLALDRVEHAIVSVALMMAVLLQVLDTTIANVALPHMMASMSATQETINWVLTSYIVASAIAIPITGWLADRVGRRRLFIWSVVTFTAASVLCAMAQNLPEMVAFRALQGVSGAFLVPIAQAVLFDINPPEKHARAMAMFGMGVMIGPILGPVLGGWLTDNFSWRWVFLVNLPVGVLCTLILLRYMPAFPVNRRRFDLFGFALLALALGSLQMMLDRGEQLDWFASWEVRIELGLAIAGAWMFVVHLVTAREPIFEPKMFTDRTFAVSLLFMAVTGVLLLAGLALLPPLLQRLLGYSVLDSGFLTAPRGIGTLISMMAAGRLTGKIDPRLLIFGGIGLMALSLWQMSGFSLQMDSRPVIVSGFVQGLGLGLIFVPLQSLAFSSLPAQYRTTAAALFNLARNIGGSIGISAVTFLLARNLQVSHADLAAHVTPYTLTADPALLQMLGGLGDSVAAMLDAEINRQALMIAYLDDFHAMMLVTLAALPLVLLLRRPKGGAAAGPPVIAD</sequence>
<dbReference type="OrthoDB" id="9812221at2"/>
<feature type="transmembrane region" description="Helical" evidence="9">
    <location>
        <begin position="38"/>
        <end position="58"/>
    </location>
</feature>
<dbReference type="PANTHER" id="PTHR42718:SF9">
    <property type="entry name" value="MAJOR FACILITATOR SUPERFAMILY MULTIDRUG TRANSPORTER MFSC"/>
    <property type="match status" value="1"/>
</dbReference>
<evidence type="ECO:0000256" key="1">
    <source>
        <dbReference type="ARBA" id="ARBA00004651"/>
    </source>
</evidence>
<feature type="transmembrane region" description="Helical" evidence="9">
    <location>
        <begin position="165"/>
        <end position="186"/>
    </location>
</feature>
<feature type="transmembrane region" description="Helical" evidence="9">
    <location>
        <begin position="387"/>
        <end position="409"/>
    </location>
</feature>
<feature type="transmembrane region" description="Helical" evidence="9">
    <location>
        <begin position="106"/>
        <end position="125"/>
    </location>
</feature>
<evidence type="ECO:0000256" key="9">
    <source>
        <dbReference type="SAM" id="Phobius"/>
    </source>
</evidence>
<feature type="transmembrane region" description="Helical" evidence="9">
    <location>
        <begin position="297"/>
        <end position="318"/>
    </location>
</feature>
<comment type="similarity">
    <text evidence="2">Belongs to the major facilitator superfamily. EmrB family.</text>
</comment>
<feature type="transmembrane region" description="Helical" evidence="9">
    <location>
        <begin position="421"/>
        <end position="444"/>
    </location>
</feature>
<keyword evidence="4" id="KW-1003">Cell membrane</keyword>
<evidence type="ECO:0000256" key="8">
    <source>
        <dbReference type="SAM" id="MobiDB-lite"/>
    </source>
</evidence>
<keyword evidence="7 9" id="KW-0472">Membrane</keyword>
<proteinExistence type="inferred from homology"/>
<evidence type="ECO:0000256" key="7">
    <source>
        <dbReference type="ARBA" id="ARBA00023136"/>
    </source>
</evidence>
<feature type="domain" description="Major facilitator superfamily (MFS) profile" evidence="10">
    <location>
        <begin position="40"/>
        <end position="523"/>
    </location>
</feature>
<evidence type="ECO:0000313" key="12">
    <source>
        <dbReference type="Proteomes" id="UP000298213"/>
    </source>
</evidence>
<dbReference type="Gene3D" id="1.20.1250.20">
    <property type="entry name" value="MFS general substrate transporter like domains"/>
    <property type="match status" value="1"/>
</dbReference>
<dbReference type="InterPro" id="IPR036259">
    <property type="entry name" value="MFS_trans_sf"/>
</dbReference>
<evidence type="ECO:0000256" key="3">
    <source>
        <dbReference type="ARBA" id="ARBA00022448"/>
    </source>
</evidence>
<name>A0A4Y8ZUL3_9SPHN</name>
<dbReference type="Proteomes" id="UP000298213">
    <property type="component" value="Unassembled WGS sequence"/>
</dbReference>
<dbReference type="AlphaFoldDB" id="A0A4Y8ZUL3"/>
<dbReference type="PROSITE" id="PS00216">
    <property type="entry name" value="SUGAR_TRANSPORT_1"/>
    <property type="match status" value="1"/>
</dbReference>
<evidence type="ECO:0000313" key="11">
    <source>
        <dbReference type="EMBL" id="TFI59002.1"/>
    </source>
</evidence>
<evidence type="ECO:0000259" key="10">
    <source>
        <dbReference type="PROSITE" id="PS50850"/>
    </source>
</evidence>
<protein>
    <submittedName>
        <fullName evidence="11">DHA2 family efflux MFS transporter permease subunit</fullName>
    </submittedName>
</protein>
<comment type="caution">
    <text evidence="11">The sequence shown here is derived from an EMBL/GenBank/DDBJ whole genome shotgun (WGS) entry which is preliminary data.</text>
</comment>
<keyword evidence="3" id="KW-0813">Transport</keyword>
<dbReference type="PROSITE" id="PS50850">
    <property type="entry name" value="MFS"/>
    <property type="match status" value="1"/>
</dbReference>
<evidence type="ECO:0000256" key="6">
    <source>
        <dbReference type="ARBA" id="ARBA00022989"/>
    </source>
</evidence>
<feature type="transmembrane region" description="Helical" evidence="9">
    <location>
        <begin position="78"/>
        <end position="99"/>
    </location>
</feature>
<comment type="subcellular location">
    <subcellularLocation>
        <location evidence="1">Cell membrane</location>
        <topology evidence="1">Multi-pass membrane protein</topology>
    </subcellularLocation>
</comment>
<dbReference type="CDD" id="cd17503">
    <property type="entry name" value="MFS_LmrB_MDR_like"/>
    <property type="match status" value="1"/>
</dbReference>
<feature type="transmembrane region" description="Helical" evidence="9">
    <location>
        <begin position="324"/>
        <end position="346"/>
    </location>
</feature>
<dbReference type="NCBIfam" id="TIGR00711">
    <property type="entry name" value="efflux_EmrB"/>
    <property type="match status" value="1"/>
</dbReference>
<reference evidence="11 12" key="1">
    <citation type="submission" date="2019-03" db="EMBL/GenBank/DDBJ databases">
        <title>Genome sequence of Sphingomonas sp. 17J27-24.</title>
        <authorList>
            <person name="Kim M."/>
            <person name="Maeng S."/>
            <person name="Sathiyaraj S."/>
        </authorList>
    </citation>
    <scope>NUCLEOTIDE SEQUENCE [LARGE SCALE GENOMIC DNA]</scope>
    <source>
        <strain evidence="11 12">17J27-24</strain>
    </source>
</reference>
<keyword evidence="12" id="KW-1185">Reference proteome</keyword>
<dbReference type="SUPFAM" id="SSF103473">
    <property type="entry name" value="MFS general substrate transporter"/>
    <property type="match status" value="1"/>
</dbReference>
<accession>A0A4Y8ZUL3</accession>
<dbReference type="InterPro" id="IPR020846">
    <property type="entry name" value="MFS_dom"/>
</dbReference>
<feature type="transmembrane region" description="Helical" evidence="9">
    <location>
        <begin position="255"/>
        <end position="276"/>
    </location>
</feature>
<dbReference type="Pfam" id="PF07690">
    <property type="entry name" value="MFS_1"/>
    <property type="match status" value="1"/>
</dbReference>
<feature type="transmembrane region" description="Helical" evidence="9">
    <location>
        <begin position="131"/>
        <end position="153"/>
    </location>
</feature>
<gene>
    <name evidence="11" type="ORF">E2493_07060</name>
</gene>
<feature type="transmembrane region" description="Helical" evidence="9">
    <location>
        <begin position="192"/>
        <end position="214"/>
    </location>
</feature>
<dbReference type="Gene3D" id="1.20.1720.10">
    <property type="entry name" value="Multidrug resistance protein D"/>
    <property type="match status" value="1"/>
</dbReference>
<feature type="region of interest" description="Disordered" evidence="8">
    <location>
        <begin position="1"/>
        <end position="20"/>
    </location>
</feature>
<dbReference type="GO" id="GO:0005886">
    <property type="term" value="C:plasma membrane"/>
    <property type="evidence" value="ECO:0007669"/>
    <property type="project" value="UniProtKB-SubCell"/>
</dbReference>
<feature type="transmembrane region" description="Helical" evidence="9">
    <location>
        <begin position="501"/>
        <end position="518"/>
    </location>
</feature>
<evidence type="ECO:0000256" key="5">
    <source>
        <dbReference type="ARBA" id="ARBA00022692"/>
    </source>
</evidence>
<dbReference type="PANTHER" id="PTHR42718">
    <property type="entry name" value="MAJOR FACILITATOR SUPERFAMILY MULTIDRUG TRANSPORTER MFSC"/>
    <property type="match status" value="1"/>
</dbReference>
<keyword evidence="5 9" id="KW-0812">Transmembrane</keyword>
<dbReference type="GO" id="GO:0022857">
    <property type="term" value="F:transmembrane transporter activity"/>
    <property type="evidence" value="ECO:0007669"/>
    <property type="project" value="InterPro"/>
</dbReference>
<evidence type="ECO:0000256" key="4">
    <source>
        <dbReference type="ARBA" id="ARBA00022475"/>
    </source>
</evidence>
<feature type="transmembrane region" description="Helical" evidence="9">
    <location>
        <begin position="226"/>
        <end position="243"/>
    </location>
</feature>
<dbReference type="InterPro" id="IPR005829">
    <property type="entry name" value="Sugar_transporter_CS"/>
</dbReference>
<dbReference type="EMBL" id="SPDV01000010">
    <property type="protein sequence ID" value="TFI59002.1"/>
    <property type="molecule type" value="Genomic_DNA"/>
</dbReference>